<dbReference type="Proteomes" id="UP000646776">
    <property type="component" value="Unassembled WGS sequence"/>
</dbReference>
<protein>
    <submittedName>
        <fullName evidence="2">Transcriptional regulator</fullName>
    </submittedName>
</protein>
<gene>
    <name evidence="2" type="ORF">GCM10010226_85450</name>
</gene>
<dbReference type="Gene3D" id="1.10.260.40">
    <property type="entry name" value="lambda repressor-like DNA-binding domains"/>
    <property type="match status" value="1"/>
</dbReference>
<dbReference type="GO" id="GO:0003677">
    <property type="term" value="F:DNA binding"/>
    <property type="evidence" value="ECO:0007669"/>
    <property type="project" value="InterPro"/>
</dbReference>
<evidence type="ECO:0000313" key="2">
    <source>
        <dbReference type="EMBL" id="GGT94581.1"/>
    </source>
</evidence>
<dbReference type="PROSITE" id="PS50943">
    <property type="entry name" value="HTH_CROC1"/>
    <property type="match status" value="1"/>
</dbReference>
<dbReference type="InterPro" id="IPR043917">
    <property type="entry name" value="DUF5753"/>
</dbReference>
<dbReference type="Pfam" id="PF13560">
    <property type="entry name" value="HTH_31"/>
    <property type="match status" value="1"/>
</dbReference>
<comment type="caution">
    <text evidence="2">The sequence shown here is derived from an EMBL/GenBank/DDBJ whole genome shotgun (WGS) entry which is preliminary data.</text>
</comment>
<reference evidence="2" key="2">
    <citation type="submission" date="2020-09" db="EMBL/GenBank/DDBJ databases">
        <authorList>
            <person name="Sun Q."/>
            <person name="Ohkuma M."/>
        </authorList>
    </citation>
    <scope>NUCLEOTIDE SEQUENCE</scope>
    <source>
        <strain evidence="2">JCM 4125</strain>
    </source>
</reference>
<dbReference type="Pfam" id="PF19054">
    <property type="entry name" value="DUF5753"/>
    <property type="match status" value="1"/>
</dbReference>
<dbReference type="AlphaFoldDB" id="A0A918M1A7"/>
<dbReference type="RefSeq" id="WP_189718002.1">
    <property type="nucleotide sequence ID" value="NZ_BMSA01000045.1"/>
</dbReference>
<dbReference type="EMBL" id="BMSA01000045">
    <property type="protein sequence ID" value="GGT94581.1"/>
    <property type="molecule type" value="Genomic_DNA"/>
</dbReference>
<dbReference type="InterPro" id="IPR001387">
    <property type="entry name" value="Cro/C1-type_HTH"/>
</dbReference>
<reference evidence="2" key="1">
    <citation type="journal article" date="2014" name="Int. J. Syst. Evol. Microbiol.">
        <title>Complete genome sequence of Corynebacterium casei LMG S-19264T (=DSM 44701T), isolated from a smear-ripened cheese.</title>
        <authorList>
            <consortium name="US DOE Joint Genome Institute (JGI-PGF)"/>
            <person name="Walter F."/>
            <person name="Albersmeier A."/>
            <person name="Kalinowski J."/>
            <person name="Ruckert C."/>
        </authorList>
    </citation>
    <scope>NUCLEOTIDE SEQUENCE</scope>
    <source>
        <strain evidence="2">JCM 4125</strain>
    </source>
</reference>
<dbReference type="SMART" id="SM00530">
    <property type="entry name" value="HTH_XRE"/>
    <property type="match status" value="1"/>
</dbReference>
<dbReference type="InterPro" id="IPR010982">
    <property type="entry name" value="Lambda_DNA-bd_dom_sf"/>
</dbReference>
<sequence>MAAPKGPTSRRVHLGKVLTRMREDLGMRREDVASALGFSPEKLWRVEKGRTSLPNPGDLKNLLAHYGVEDLEVVESLLVIHRESLQEGWWVPYSAHLPKGMREYVGMEADAESIAAWQPSLVFGLLQTERYARELLLSAKGVDETTTEFIDANVEVRMARKALITKEDPRELWVIMGEGAVRSTIGSREVMAEQYEEIKRLAALDTVTVQILPAASTGYRVSQNFALLDMGEPLGKIVQADQPGGQASITDKKPDVGKYSRRFDALRAAALAPNETPSFIDEVHRDMERKLAS</sequence>
<dbReference type="SUPFAM" id="SSF47413">
    <property type="entry name" value="lambda repressor-like DNA-binding domains"/>
    <property type="match status" value="1"/>
</dbReference>
<evidence type="ECO:0000313" key="3">
    <source>
        <dbReference type="Proteomes" id="UP000646776"/>
    </source>
</evidence>
<accession>A0A918M1A7</accession>
<organism evidence="2 3">
    <name type="scientific">Streptomyces phaeofaciens</name>
    <dbReference type="NCBI Taxonomy" id="68254"/>
    <lineage>
        <taxon>Bacteria</taxon>
        <taxon>Bacillati</taxon>
        <taxon>Actinomycetota</taxon>
        <taxon>Actinomycetes</taxon>
        <taxon>Kitasatosporales</taxon>
        <taxon>Streptomycetaceae</taxon>
        <taxon>Streptomyces</taxon>
    </lineage>
</organism>
<proteinExistence type="predicted"/>
<feature type="domain" description="HTH cro/C1-type" evidence="1">
    <location>
        <begin position="18"/>
        <end position="74"/>
    </location>
</feature>
<name>A0A918M1A7_9ACTN</name>
<dbReference type="CDD" id="cd00093">
    <property type="entry name" value="HTH_XRE"/>
    <property type="match status" value="1"/>
</dbReference>
<keyword evidence="3" id="KW-1185">Reference proteome</keyword>
<evidence type="ECO:0000259" key="1">
    <source>
        <dbReference type="PROSITE" id="PS50943"/>
    </source>
</evidence>